<dbReference type="EMBL" id="BOLY01000003">
    <property type="protein sequence ID" value="GIZ41809.1"/>
    <property type="molecule type" value="Genomic_DNA"/>
</dbReference>
<organism evidence="2 3">
    <name type="scientific">Cercospora kikuchii</name>
    <dbReference type="NCBI Taxonomy" id="84275"/>
    <lineage>
        <taxon>Eukaryota</taxon>
        <taxon>Fungi</taxon>
        <taxon>Dikarya</taxon>
        <taxon>Ascomycota</taxon>
        <taxon>Pezizomycotina</taxon>
        <taxon>Dothideomycetes</taxon>
        <taxon>Dothideomycetidae</taxon>
        <taxon>Mycosphaerellales</taxon>
        <taxon>Mycosphaerellaceae</taxon>
        <taxon>Cercospora</taxon>
    </lineage>
</organism>
<gene>
    <name evidence="2" type="ORF">CKM354_000510200</name>
</gene>
<name>A0A9P3CF75_9PEZI</name>
<reference evidence="2 3" key="1">
    <citation type="submission" date="2021-01" db="EMBL/GenBank/DDBJ databases">
        <title>Cercospora kikuchii MAFF 305040 whole genome shotgun sequence.</title>
        <authorList>
            <person name="Kashiwa T."/>
            <person name="Suzuki T."/>
        </authorList>
    </citation>
    <scope>NUCLEOTIDE SEQUENCE [LARGE SCALE GENOMIC DNA]</scope>
    <source>
        <strain evidence="2 3">MAFF 305040</strain>
    </source>
</reference>
<feature type="compositionally biased region" description="Polar residues" evidence="1">
    <location>
        <begin position="292"/>
        <end position="301"/>
    </location>
</feature>
<feature type="compositionally biased region" description="Basic and acidic residues" evidence="1">
    <location>
        <begin position="304"/>
        <end position="320"/>
    </location>
</feature>
<evidence type="ECO:0000313" key="2">
    <source>
        <dbReference type="EMBL" id="GIZ41809.1"/>
    </source>
</evidence>
<proteinExistence type="predicted"/>
<dbReference type="GeneID" id="68290677"/>
<evidence type="ECO:0000313" key="3">
    <source>
        <dbReference type="Proteomes" id="UP000825890"/>
    </source>
</evidence>
<protein>
    <submittedName>
        <fullName evidence="2">Uncharacterized protein</fullName>
    </submittedName>
</protein>
<comment type="caution">
    <text evidence="2">The sequence shown here is derived from an EMBL/GenBank/DDBJ whole genome shotgun (WGS) entry which is preliminary data.</text>
</comment>
<feature type="compositionally biased region" description="Basic and acidic residues" evidence="1">
    <location>
        <begin position="333"/>
        <end position="356"/>
    </location>
</feature>
<keyword evidence="3" id="KW-1185">Reference proteome</keyword>
<feature type="region of interest" description="Disordered" evidence="1">
    <location>
        <begin position="1"/>
        <end position="78"/>
    </location>
</feature>
<sequence length="356" mass="40031">MASTRRSKVMNADEDDSSSRVSSSKSNSMPPKRGPDDKPQKRPSAAIPSDQDRAESSAASDGIGSVPANDRNDVPPLAYPERLSFETINAAHAHFRFPKEVVPTEGTDNAEEIEKDPERVKSYVKRILRACMSALFEDQPESSDISPTHWQSGKTKLERMMRKRLPKQDKGQTKENFSDKDYKRLELMVWMLLSEIFDVQKQGITAQAQARVEDDPTAKLKQMKCSERIERVITAIRTLPNTAIDVLKGERHDILAAAPEFSIKQKTGYRSSNMRKADEANKGKTARKTLDEQQQAKQATGKQEALENGKGKDEARKEGTVEEGTSEDEPFEDPAREQIRREGIAELTELIRDQDE</sequence>
<feature type="region of interest" description="Disordered" evidence="1">
    <location>
        <begin position="266"/>
        <end position="356"/>
    </location>
</feature>
<dbReference type="OrthoDB" id="3643260at2759"/>
<dbReference type="Proteomes" id="UP000825890">
    <property type="component" value="Unassembled WGS sequence"/>
</dbReference>
<dbReference type="AlphaFoldDB" id="A0A9P3CF75"/>
<evidence type="ECO:0000256" key="1">
    <source>
        <dbReference type="SAM" id="MobiDB-lite"/>
    </source>
</evidence>
<feature type="compositionally biased region" description="Low complexity" evidence="1">
    <location>
        <begin position="19"/>
        <end position="28"/>
    </location>
</feature>
<dbReference type="RefSeq" id="XP_044656296.1">
    <property type="nucleotide sequence ID" value="XM_044800361.1"/>
</dbReference>
<accession>A0A9P3CF75</accession>